<protein>
    <recommendedName>
        <fullName evidence="6">DAGKc domain-containing protein</fullName>
    </recommendedName>
</protein>
<dbReference type="Gene3D" id="3.40.50.10330">
    <property type="entry name" value="Probable inorganic polyphosphate/atp-NAD kinase, domain 1"/>
    <property type="match status" value="2"/>
</dbReference>
<dbReference type="GO" id="GO:0001727">
    <property type="term" value="F:lipid kinase activity"/>
    <property type="evidence" value="ECO:0007669"/>
    <property type="project" value="TreeGrafter"/>
</dbReference>
<feature type="region of interest" description="Disordered" evidence="5">
    <location>
        <begin position="522"/>
        <end position="552"/>
    </location>
</feature>
<dbReference type="Pfam" id="PF19279">
    <property type="entry name" value="YegS_C"/>
    <property type="match status" value="1"/>
</dbReference>
<evidence type="ECO:0000313" key="7">
    <source>
        <dbReference type="EMBL" id="KAH0811674.1"/>
    </source>
</evidence>
<feature type="domain" description="DAGKc" evidence="6">
    <location>
        <begin position="173"/>
        <end position="237"/>
    </location>
</feature>
<keyword evidence="1" id="KW-0808">Transferase</keyword>
<evidence type="ECO:0000313" key="8">
    <source>
        <dbReference type="Proteomes" id="UP000719412"/>
    </source>
</evidence>
<feature type="domain" description="DAGKc" evidence="6">
    <location>
        <begin position="334"/>
        <end position="414"/>
    </location>
</feature>
<dbReference type="SUPFAM" id="SSF111331">
    <property type="entry name" value="NAD kinase/diacylglycerol kinase-like"/>
    <property type="match status" value="2"/>
</dbReference>
<dbReference type="InterPro" id="IPR001206">
    <property type="entry name" value="Diacylglycerol_kinase_cat_dom"/>
</dbReference>
<dbReference type="GO" id="GO:0005524">
    <property type="term" value="F:ATP binding"/>
    <property type="evidence" value="ECO:0007669"/>
    <property type="project" value="UniProtKB-KW"/>
</dbReference>
<sequence length="681" mass="75597">MEIKSEEASQSRILLEETFYVLTKKNCVFRVRLSKTGLCLVKESDNNIKEQVIPIQDIIGCRCLRSKKQSKNCSCQSIPRSTNLKVVEENSGDLDDTDVSAYLYIYAYILVNNKGTTKKRERTIITLRFRSFDKYEDNNKEAQRWRTIIKKLIKGENVSTSHIADFSVSNKYKEDRRLLVLCNPKSGPGKGRIIFQQKVVPILQEAEIPYDLHITKYANFAREFIRTCNIFQWSGIILQNVKNSRRTFRPLPLDRKTIFRDNSSDSSVASQQRLIVSRDSIDSPSSEGHVATIGTVIFVGALNVCRTSQTALSEEKSFPTPAKDPHVAKNHANVGGDGIVFEAINGLFERWDWSDVVKSIPIGVIPGGSGNGLARSIAYHCSEPYLPSPTLPSALAAVRHNCAPMDLVRVETTSQIMFSFLSVGWGFLSDIDIESERLRMLGGQRFTVWSVARLIGLRSYGGKLWYLPANVPLVQAKPEANPGSALDLPAEVHLETQTGRQRLDSWYSAASRRSAYFSATGSSYQSTADSGGGGENPAGDPDKPRMYGPASQLPCLTQPLPPAWKCKEGRFVMVHASYQTHLGEDCLFAPDAKLNDGTIWLLIVHGGTTRTQLLHFLLGLSTGAHASMVSEGGPIELIAVNAFRIEPDMIEQGYMTVDGEHVEYGPIQAEVFPELARVMVP</sequence>
<evidence type="ECO:0000259" key="6">
    <source>
        <dbReference type="PROSITE" id="PS50146"/>
    </source>
</evidence>
<dbReference type="InterPro" id="IPR016064">
    <property type="entry name" value="NAD/diacylglycerol_kinase_sf"/>
</dbReference>
<organism evidence="7 8">
    <name type="scientific">Tenebrio molitor</name>
    <name type="common">Yellow mealworm beetle</name>
    <dbReference type="NCBI Taxonomy" id="7067"/>
    <lineage>
        <taxon>Eukaryota</taxon>
        <taxon>Metazoa</taxon>
        <taxon>Ecdysozoa</taxon>
        <taxon>Arthropoda</taxon>
        <taxon>Hexapoda</taxon>
        <taxon>Insecta</taxon>
        <taxon>Pterygota</taxon>
        <taxon>Neoptera</taxon>
        <taxon>Endopterygota</taxon>
        <taxon>Coleoptera</taxon>
        <taxon>Polyphaga</taxon>
        <taxon>Cucujiformia</taxon>
        <taxon>Tenebrionidae</taxon>
        <taxon>Tenebrio</taxon>
    </lineage>
</organism>
<dbReference type="Proteomes" id="UP000719412">
    <property type="component" value="Unassembled WGS sequence"/>
</dbReference>
<reference evidence="7" key="1">
    <citation type="journal article" date="2020" name="J Insects Food Feed">
        <title>The yellow mealworm (Tenebrio molitor) genome: a resource for the emerging insects as food and feed industry.</title>
        <authorList>
            <person name="Eriksson T."/>
            <person name="Andere A."/>
            <person name="Kelstrup H."/>
            <person name="Emery V."/>
            <person name="Picard C."/>
        </authorList>
    </citation>
    <scope>NUCLEOTIDE SEQUENCE</scope>
    <source>
        <strain evidence="7">Stoneville</strain>
        <tissue evidence="7">Whole head</tissue>
    </source>
</reference>
<dbReference type="GO" id="GO:0016020">
    <property type="term" value="C:membrane"/>
    <property type="evidence" value="ECO:0007669"/>
    <property type="project" value="TreeGrafter"/>
</dbReference>
<evidence type="ECO:0000256" key="1">
    <source>
        <dbReference type="ARBA" id="ARBA00022679"/>
    </source>
</evidence>
<proteinExistence type="predicted"/>
<evidence type="ECO:0000256" key="3">
    <source>
        <dbReference type="ARBA" id="ARBA00022777"/>
    </source>
</evidence>
<dbReference type="GO" id="GO:0046512">
    <property type="term" value="P:sphingosine biosynthetic process"/>
    <property type="evidence" value="ECO:0007669"/>
    <property type="project" value="TreeGrafter"/>
</dbReference>
<dbReference type="PANTHER" id="PTHR12358">
    <property type="entry name" value="SPHINGOSINE KINASE"/>
    <property type="match status" value="1"/>
</dbReference>
<dbReference type="PANTHER" id="PTHR12358:SF112">
    <property type="entry name" value="LD11247P-RELATED"/>
    <property type="match status" value="1"/>
</dbReference>
<keyword evidence="2" id="KW-0547">Nucleotide-binding</keyword>
<dbReference type="InterPro" id="IPR017438">
    <property type="entry name" value="ATP-NAD_kinase_N"/>
</dbReference>
<keyword evidence="3" id="KW-0418">Kinase</keyword>
<dbReference type="AlphaFoldDB" id="A0A8J6L5E6"/>
<reference evidence="7" key="2">
    <citation type="submission" date="2021-08" db="EMBL/GenBank/DDBJ databases">
        <authorList>
            <person name="Eriksson T."/>
        </authorList>
    </citation>
    <scope>NUCLEOTIDE SEQUENCE</scope>
    <source>
        <strain evidence="7">Stoneville</strain>
        <tissue evidence="7">Whole head</tissue>
    </source>
</reference>
<evidence type="ECO:0000256" key="4">
    <source>
        <dbReference type="ARBA" id="ARBA00022840"/>
    </source>
</evidence>
<dbReference type="Pfam" id="PF00781">
    <property type="entry name" value="DAGK_cat"/>
    <property type="match status" value="2"/>
</dbReference>
<dbReference type="PROSITE" id="PS50146">
    <property type="entry name" value="DAGK"/>
    <property type="match status" value="2"/>
</dbReference>
<evidence type="ECO:0000256" key="2">
    <source>
        <dbReference type="ARBA" id="ARBA00022741"/>
    </source>
</evidence>
<gene>
    <name evidence="7" type="ORF">GEV33_011113</name>
</gene>
<keyword evidence="8" id="KW-1185">Reference proteome</keyword>
<keyword evidence="4" id="KW-0067">ATP-binding</keyword>
<dbReference type="Gene3D" id="2.60.200.40">
    <property type="match status" value="1"/>
</dbReference>
<dbReference type="GO" id="GO:0005737">
    <property type="term" value="C:cytoplasm"/>
    <property type="evidence" value="ECO:0007669"/>
    <property type="project" value="TreeGrafter"/>
</dbReference>
<dbReference type="InterPro" id="IPR050187">
    <property type="entry name" value="Lipid_Phosphate_FormReg"/>
</dbReference>
<comment type="caution">
    <text evidence="7">The sequence shown here is derived from an EMBL/GenBank/DDBJ whole genome shotgun (WGS) entry which is preliminary data.</text>
</comment>
<evidence type="ECO:0000256" key="5">
    <source>
        <dbReference type="SAM" id="MobiDB-lite"/>
    </source>
</evidence>
<dbReference type="InterPro" id="IPR045540">
    <property type="entry name" value="YegS/DAGK_C"/>
</dbReference>
<dbReference type="EMBL" id="JABDTM020026648">
    <property type="protein sequence ID" value="KAH0811674.1"/>
    <property type="molecule type" value="Genomic_DNA"/>
</dbReference>
<accession>A0A8J6L5E6</accession>
<name>A0A8J6L5E6_TENMO</name>